<keyword evidence="2" id="KW-1185">Reference proteome</keyword>
<accession>A0A914X0L9</accession>
<dbReference type="SMART" id="SM00186">
    <property type="entry name" value="FBG"/>
    <property type="match status" value="1"/>
</dbReference>
<feature type="domain" description="Fibrinogen C-terminal" evidence="1">
    <location>
        <begin position="1"/>
        <end position="193"/>
    </location>
</feature>
<dbReference type="InterPro" id="IPR036056">
    <property type="entry name" value="Fibrinogen-like_C"/>
</dbReference>
<dbReference type="AlphaFoldDB" id="A0A914X0L9"/>
<reference evidence="3" key="1">
    <citation type="submission" date="2022-11" db="UniProtKB">
        <authorList>
            <consortium name="WormBaseParasite"/>
        </authorList>
    </citation>
    <scope>IDENTIFICATION</scope>
</reference>
<dbReference type="Gene3D" id="3.90.215.10">
    <property type="entry name" value="Gamma Fibrinogen, chain A, domain 1"/>
    <property type="match status" value="1"/>
</dbReference>
<evidence type="ECO:0000313" key="2">
    <source>
        <dbReference type="Proteomes" id="UP000887566"/>
    </source>
</evidence>
<proteinExistence type="predicted"/>
<dbReference type="InterPro" id="IPR002181">
    <property type="entry name" value="Fibrinogen_a/b/g_C_dom"/>
</dbReference>
<name>A0A914X0L9_9BILA</name>
<evidence type="ECO:0000313" key="3">
    <source>
        <dbReference type="WBParaSite" id="PSAMB.scaffold5860size10725.g27524.t1"/>
    </source>
</evidence>
<dbReference type="PANTHER" id="PTHR19143">
    <property type="entry name" value="FIBRINOGEN/TENASCIN/ANGIOPOEITIN"/>
    <property type="match status" value="1"/>
</dbReference>
<dbReference type="PANTHER" id="PTHR19143:SF327">
    <property type="entry name" value="FI21813P1-RELATED"/>
    <property type="match status" value="1"/>
</dbReference>
<evidence type="ECO:0000259" key="1">
    <source>
        <dbReference type="PROSITE" id="PS51406"/>
    </source>
</evidence>
<sequence>MTTDGGGWTVFQRRIDDSLSFQDQYWREYKVGFNNGLDKNLWLGNDIIHVLTNKDSNVELRIDIWGDRNPSSSNPNGIWWEKRTNFIIGDEAHHYSLRVSSSFTGNAEVAEQSFHFSDGSYFMTRDSSSDAISAWCFEHFAGGWWMNVRGCAYSGLNGKYVPPDYGMAFGFFWQTGNDWINPRQSRMMLRRVE</sequence>
<dbReference type="Proteomes" id="UP000887566">
    <property type="component" value="Unplaced"/>
</dbReference>
<dbReference type="GO" id="GO:0005615">
    <property type="term" value="C:extracellular space"/>
    <property type="evidence" value="ECO:0007669"/>
    <property type="project" value="TreeGrafter"/>
</dbReference>
<dbReference type="SUPFAM" id="SSF56496">
    <property type="entry name" value="Fibrinogen C-terminal domain-like"/>
    <property type="match status" value="1"/>
</dbReference>
<dbReference type="WBParaSite" id="PSAMB.scaffold5860size10725.g27524.t1">
    <property type="protein sequence ID" value="PSAMB.scaffold5860size10725.g27524.t1"/>
    <property type="gene ID" value="PSAMB.scaffold5860size10725.g27524"/>
</dbReference>
<protein>
    <submittedName>
        <fullName evidence="3">Fibrinogen C-terminal domain-containing protein</fullName>
    </submittedName>
</protein>
<dbReference type="PROSITE" id="PS51406">
    <property type="entry name" value="FIBRINOGEN_C_2"/>
    <property type="match status" value="1"/>
</dbReference>
<dbReference type="InterPro" id="IPR014716">
    <property type="entry name" value="Fibrinogen_a/b/g_C_1"/>
</dbReference>
<organism evidence="2 3">
    <name type="scientific">Plectus sambesii</name>
    <dbReference type="NCBI Taxonomy" id="2011161"/>
    <lineage>
        <taxon>Eukaryota</taxon>
        <taxon>Metazoa</taxon>
        <taxon>Ecdysozoa</taxon>
        <taxon>Nematoda</taxon>
        <taxon>Chromadorea</taxon>
        <taxon>Plectida</taxon>
        <taxon>Plectina</taxon>
        <taxon>Plectoidea</taxon>
        <taxon>Plectidae</taxon>
        <taxon>Plectus</taxon>
    </lineage>
</organism>
<dbReference type="Pfam" id="PF00147">
    <property type="entry name" value="Fibrinogen_C"/>
    <property type="match status" value="1"/>
</dbReference>
<dbReference type="InterPro" id="IPR050373">
    <property type="entry name" value="Fibrinogen_C-term_domain"/>
</dbReference>